<evidence type="ECO:0000256" key="2">
    <source>
        <dbReference type="SAM" id="Phobius"/>
    </source>
</evidence>
<dbReference type="InterPro" id="IPR026004">
    <property type="entry name" value="Septum_form"/>
</dbReference>
<dbReference type="EMBL" id="PNHF01000015">
    <property type="protein sequence ID" value="PMC62136.1"/>
    <property type="molecule type" value="Genomic_DNA"/>
</dbReference>
<dbReference type="STRING" id="1725.WU86_02395"/>
<organism evidence="4 5">
    <name type="scientific">Corynebacterium xerosis</name>
    <dbReference type="NCBI Taxonomy" id="1725"/>
    <lineage>
        <taxon>Bacteria</taxon>
        <taxon>Bacillati</taxon>
        <taxon>Actinomycetota</taxon>
        <taxon>Actinomycetes</taxon>
        <taxon>Mycobacteriales</taxon>
        <taxon>Corynebacteriaceae</taxon>
        <taxon>Corynebacterium</taxon>
    </lineage>
</organism>
<dbReference type="Proteomes" id="UP000235363">
    <property type="component" value="Unassembled WGS sequence"/>
</dbReference>
<evidence type="ECO:0000313" key="4">
    <source>
        <dbReference type="EMBL" id="PMC62136.1"/>
    </source>
</evidence>
<feature type="transmembrane region" description="Helical" evidence="2">
    <location>
        <begin position="17"/>
        <end position="36"/>
    </location>
</feature>
<feature type="compositionally biased region" description="Basic and acidic residues" evidence="1">
    <location>
        <begin position="324"/>
        <end position="338"/>
    </location>
</feature>
<dbReference type="AlphaFoldDB" id="A0A2N6SYJ9"/>
<evidence type="ECO:0000256" key="1">
    <source>
        <dbReference type="SAM" id="MobiDB-lite"/>
    </source>
</evidence>
<feature type="region of interest" description="Disordered" evidence="1">
    <location>
        <begin position="315"/>
        <end position="364"/>
    </location>
</feature>
<evidence type="ECO:0000259" key="3">
    <source>
        <dbReference type="Pfam" id="PF13845"/>
    </source>
</evidence>
<accession>A0A2N6SYJ9</accession>
<name>A0A2N6SYJ9_9CORY</name>
<comment type="caution">
    <text evidence="4">The sequence shown here is derived from an EMBL/GenBank/DDBJ whole genome shotgun (WGS) entry which is preliminary data.</text>
</comment>
<dbReference type="Pfam" id="PF13845">
    <property type="entry name" value="Septum_form"/>
    <property type="match status" value="1"/>
</dbReference>
<gene>
    <name evidence="4" type="ORF">CJ204_07375</name>
</gene>
<sequence length="364" mass="39111">MVAMAERRIKNGMRDGWGLRVTSVAMLVGAGLAAWWQGPIDAPEPEPTEQTRETKVKDVDAAAFTSAQIGDCLTWDIADDGAVSNFTVVGCDEEHRYEVADRVDLRNVEEWVGQFDEDAPEPDQDTLLQLRNWVCQDPVLEYMDGKLDPMGRFVPAPILPPSKSWADGDRTMLCGLQPTAPDGTPAQATGRAAEQDQANVVQVGECVALDDSGGLQPTDCAEPHLLEAVGLVDLRATFPDRTPTIEEQNEHLNQACVAAAEEYLGGNEALYQSTLLPFWMTISPESYDAGTHSVNCWLMKDNGYGGFSSLAGSAKGPFTINGEPKVDPPPRNPLREDGAPQPQQTAPGAGAPTGSVDGQNATGY</sequence>
<keyword evidence="2" id="KW-1133">Transmembrane helix</keyword>
<protein>
    <recommendedName>
        <fullName evidence="3">Septum formation-related domain-containing protein</fullName>
    </recommendedName>
</protein>
<feature type="domain" description="Septum formation-related" evidence="3">
    <location>
        <begin position="70"/>
        <end position="296"/>
    </location>
</feature>
<evidence type="ECO:0000313" key="5">
    <source>
        <dbReference type="Proteomes" id="UP000235363"/>
    </source>
</evidence>
<keyword evidence="2" id="KW-0472">Membrane</keyword>
<reference evidence="4 5" key="1">
    <citation type="submission" date="2017-09" db="EMBL/GenBank/DDBJ databases">
        <title>Bacterial strain isolated from the female urinary microbiota.</title>
        <authorList>
            <person name="Thomas-White K."/>
            <person name="Kumar N."/>
            <person name="Forster S."/>
            <person name="Putonti C."/>
            <person name="Lawley T."/>
            <person name="Wolfe A.J."/>
        </authorList>
    </citation>
    <scope>NUCLEOTIDE SEQUENCE [LARGE SCALE GENOMIC DNA]</scope>
    <source>
        <strain evidence="4 5">UMB0908</strain>
    </source>
</reference>
<keyword evidence="2" id="KW-0812">Transmembrane</keyword>
<proteinExistence type="predicted"/>